<dbReference type="PANTHER" id="PTHR14969:SF13">
    <property type="entry name" value="AT30094P"/>
    <property type="match status" value="1"/>
</dbReference>
<gene>
    <name evidence="2" type="ORF">METZ01_LOCUS31838</name>
</gene>
<dbReference type="PANTHER" id="PTHR14969">
    <property type="entry name" value="SPHINGOSINE-1-PHOSPHATE PHOSPHOHYDROLASE"/>
    <property type="match status" value="1"/>
</dbReference>
<dbReference type="EMBL" id="UINC01001372">
    <property type="protein sequence ID" value="SUZ78984.1"/>
    <property type="molecule type" value="Genomic_DNA"/>
</dbReference>
<dbReference type="CDD" id="cd01610">
    <property type="entry name" value="PAP2_like"/>
    <property type="match status" value="1"/>
</dbReference>
<evidence type="ECO:0000313" key="2">
    <source>
        <dbReference type="EMBL" id="SUZ78984.1"/>
    </source>
</evidence>
<dbReference type="SUPFAM" id="SSF48317">
    <property type="entry name" value="Acid phosphatase/Vanadium-dependent haloperoxidase"/>
    <property type="match status" value="1"/>
</dbReference>
<dbReference type="Pfam" id="PF01569">
    <property type="entry name" value="PAP2"/>
    <property type="match status" value="1"/>
</dbReference>
<feature type="domain" description="Phosphatidic acid phosphatase type 2/haloperoxidase" evidence="1">
    <location>
        <begin position="67"/>
        <end position="175"/>
    </location>
</feature>
<reference evidence="2" key="1">
    <citation type="submission" date="2018-05" db="EMBL/GenBank/DDBJ databases">
        <authorList>
            <person name="Lanie J.A."/>
            <person name="Ng W.-L."/>
            <person name="Kazmierczak K.M."/>
            <person name="Andrzejewski T.M."/>
            <person name="Davidsen T.M."/>
            <person name="Wayne K.J."/>
            <person name="Tettelin H."/>
            <person name="Glass J.I."/>
            <person name="Rusch D."/>
            <person name="Podicherti R."/>
            <person name="Tsui H.-C.T."/>
            <person name="Winkler M.E."/>
        </authorList>
    </citation>
    <scope>NUCLEOTIDE SEQUENCE</scope>
</reference>
<protein>
    <recommendedName>
        <fullName evidence="1">Phosphatidic acid phosphatase type 2/haloperoxidase domain-containing protein</fullName>
    </recommendedName>
</protein>
<accession>A0A381QJA2</accession>
<evidence type="ECO:0000259" key="1">
    <source>
        <dbReference type="SMART" id="SM00014"/>
    </source>
</evidence>
<dbReference type="SMART" id="SM00014">
    <property type="entry name" value="acidPPc"/>
    <property type="match status" value="1"/>
</dbReference>
<organism evidence="2">
    <name type="scientific">marine metagenome</name>
    <dbReference type="NCBI Taxonomy" id="408172"/>
    <lineage>
        <taxon>unclassified sequences</taxon>
        <taxon>metagenomes</taxon>
        <taxon>ecological metagenomes</taxon>
    </lineage>
</organism>
<proteinExistence type="predicted"/>
<dbReference type="InterPro" id="IPR036938">
    <property type="entry name" value="PAP2/HPO_sf"/>
</dbReference>
<sequence>MNGKSPLGPSVDRIDDQVDQWWERWRGEPSVDRLFYIASNLGDFSLIWHIVGGLRALPPGRRPRTAVGFSALMGFESLLVNQGVKRLFGRVRPAEAADNPTSHQLRQPLTSSFPSGHASAAFCASAFLSRRSALGPFWHLIAGVVACSRIHVRLHHASDVAMGAGMGLILGKLAERILPKD</sequence>
<dbReference type="InterPro" id="IPR000326">
    <property type="entry name" value="PAP2/HPO"/>
</dbReference>
<name>A0A381QJA2_9ZZZZ</name>
<dbReference type="AlphaFoldDB" id="A0A381QJA2"/>
<dbReference type="Gene3D" id="1.20.144.10">
    <property type="entry name" value="Phosphatidic acid phosphatase type 2/haloperoxidase"/>
    <property type="match status" value="1"/>
</dbReference>